<evidence type="ECO:0000256" key="7">
    <source>
        <dbReference type="ARBA" id="ARBA00022989"/>
    </source>
</evidence>
<evidence type="ECO:0000313" key="16">
    <source>
        <dbReference type="Proteomes" id="UP000664534"/>
    </source>
</evidence>
<dbReference type="CDD" id="cd03506">
    <property type="entry name" value="Delta6-FADS-like"/>
    <property type="match status" value="1"/>
</dbReference>
<evidence type="ECO:0000256" key="2">
    <source>
        <dbReference type="ARBA" id="ARBA00005189"/>
    </source>
</evidence>
<keyword evidence="9" id="KW-0408">Iron</keyword>
<organism evidence="15 16">
    <name type="scientific">Imshaugia aleurites</name>
    <dbReference type="NCBI Taxonomy" id="172621"/>
    <lineage>
        <taxon>Eukaryota</taxon>
        <taxon>Fungi</taxon>
        <taxon>Dikarya</taxon>
        <taxon>Ascomycota</taxon>
        <taxon>Pezizomycotina</taxon>
        <taxon>Lecanoromycetes</taxon>
        <taxon>OSLEUM clade</taxon>
        <taxon>Lecanoromycetidae</taxon>
        <taxon>Lecanorales</taxon>
        <taxon>Lecanorineae</taxon>
        <taxon>Parmeliaceae</taxon>
        <taxon>Imshaugia</taxon>
    </lineage>
</organism>
<dbReference type="OrthoDB" id="260091at2759"/>
<keyword evidence="11 13" id="KW-0472">Membrane</keyword>
<gene>
    <name evidence="15" type="ORF">IMSHALPRED_002672</name>
</gene>
<comment type="subcellular location">
    <subcellularLocation>
        <location evidence="1">Membrane</location>
        <topology evidence="1">Multi-pass membrane protein</topology>
    </subcellularLocation>
</comment>
<evidence type="ECO:0000256" key="5">
    <source>
        <dbReference type="ARBA" id="ARBA00022692"/>
    </source>
</evidence>
<feature type="transmembrane region" description="Helical" evidence="13">
    <location>
        <begin position="346"/>
        <end position="365"/>
    </location>
</feature>
<dbReference type="Pfam" id="PF00487">
    <property type="entry name" value="FA_desaturase"/>
    <property type="match status" value="1"/>
</dbReference>
<keyword evidence="10" id="KW-0443">Lipid metabolism</keyword>
<evidence type="ECO:0000256" key="13">
    <source>
        <dbReference type="SAM" id="Phobius"/>
    </source>
</evidence>
<dbReference type="InterPro" id="IPR012171">
    <property type="entry name" value="Fatty_acid_desaturase"/>
</dbReference>
<evidence type="ECO:0000256" key="10">
    <source>
        <dbReference type="ARBA" id="ARBA00023098"/>
    </source>
</evidence>
<feature type="region of interest" description="Disordered" evidence="12">
    <location>
        <begin position="79"/>
        <end position="113"/>
    </location>
</feature>
<evidence type="ECO:0000256" key="12">
    <source>
        <dbReference type="SAM" id="MobiDB-lite"/>
    </source>
</evidence>
<dbReference type="PANTHER" id="PTHR19353">
    <property type="entry name" value="FATTY ACID DESATURASE 2"/>
    <property type="match status" value="1"/>
</dbReference>
<feature type="transmembrane region" description="Helical" evidence="13">
    <location>
        <begin position="306"/>
        <end position="325"/>
    </location>
</feature>
<evidence type="ECO:0000256" key="3">
    <source>
        <dbReference type="ARBA" id="ARBA00009295"/>
    </source>
</evidence>
<proteinExistence type="inferred from homology"/>
<dbReference type="GO" id="GO:0016717">
    <property type="term" value="F:oxidoreductase activity, acting on paired donors, with oxidation of a pair of donors resulting in the reduction of molecular oxygen to two molecules of water"/>
    <property type="evidence" value="ECO:0007669"/>
    <property type="project" value="TreeGrafter"/>
</dbReference>
<comment type="similarity">
    <text evidence="3">Belongs to the fatty acid desaturase type 1 family.</text>
</comment>
<dbReference type="PIRSF" id="PIRSF015921">
    <property type="entry name" value="FA_sphinglp_des"/>
    <property type="match status" value="1"/>
</dbReference>
<comment type="caution">
    <text evidence="15">The sequence shown here is derived from an EMBL/GenBank/DDBJ whole genome shotgun (WGS) entry which is preliminary data.</text>
</comment>
<dbReference type="EMBL" id="CAJPDT010000015">
    <property type="protein sequence ID" value="CAF9915679.1"/>
    <property type="molecule type" value="Genomic_DNA"/>
</dbReference>
<dbReference type="AlphaFoldDB" id="A0A8H3F049"/>
<protein>
    <recommendedName>
        <fullName evidence="14">Fatty acid desaturase domain-containing protein</fullName>
    </recommendedName>
</protein>
<dbReference type="Proteomes" id="UP000664534">
    <property type="component" value="Unassembled WGS sequence"/>
</dbReference>
<feature type="domain" description="Fatty acid desaturase" evidence="14">
    <location>
        <begin position="196"/>
        <end position="467"/>
    </location>
</feature>
<dbReference type="PANTHER" id="PTHR19353:SF30">
    <property type="entry name" value="DELTA 8-(E)-SPHINGOLIPID DESATURASE"/>
    <property type="match status" value="1"/>
</dbReference>
<dbReference type="InterPro" id="IPR005804">
    <property type="entry name" value="FA_desaturase_dom"/>
</dbReference>
<feature type="transmembrane region" description="Helical" evidence="13">
    <location>
        <begin position="224"/>
        <end position="246"/>
    </location>
</feature>
<keyword evidence="5 13" id="KW-0812">Transmembrane</keyword>
<keyword evidence="7 13" id="KW-1133">Transmembrane helix</keyword>
<comment type="pathway">
    <text evidence="2">Lipid metabolism.</text>
</comment>
<feature type="compositionally biased region" description="Polar residues" evidence="12">
    <location>
        <begin position="104"/>
        <end position="113"/>
    </location>
</feature>
<evidence type="ECO:0000259" key="14">
    <source>
        <dbReference type="Pfam" id="PF00487"/>
    </source>
</evidence>
<sequence>MGKYRIGWIAAGPWVNFTPPIRGGIYRNDTQAAEYKPGDEYDDDTDSYWGSSRESLNSSTTSLDSMTVENVRDSAIISSHLNKGPDQSSSFLPHDRAKERRQKPSNAQLNDHQCLSPKDYTSSAIQKAIEDGIRDNPSLDAETQHAITLKYQMLHQRVKNEGFYDCHYIDYGKEIIRYALLFSLFLTFLRAEWYLTSACFLGLFWHQIMFTAHDAGHRGITHNFVADTMIGIFIADFCCGLSIGWWKSSHNVHHLVTNHPEHDPDIQNVPLFATCPSFFRSLHSSYYDFTYTWDAFANMAVKYQAYTYYPVMGIARFNLYLLSWLHLLSARSTNLGCAAWTRPTEITFMLGFWFLFGYCLLWRSIPTWTLRVAFVLISHIITMPLHVQITLSHWAMPTADLGEGESFPQRQLRTTMDVDCPAWFDFVHGGLQFQAVHHLFPRVPRHNLRRLQVLVREFCRDTDIEYKIYGFVEGNKQVLGRLGEVAAQVEMMVKCQKYMAESGESGLH</sequence>
<evidence type="ECO:0000256" key="6">
    <source>
        <dbReference type="ARBA" id="ARBA00022723"/>
    </source>
</evidence>
<evidence type="ECO:0000256" key="1">
    <source>
        <dbReference type="ARBA" id="ARBA00004141"/>
    </source>
</evidence>
<keyword evidence="16" id="KW-1185">Reference proteome</keyword>
<feature type="region of interest" description="Disordered" evidence="12">
    <location>
        <begin position="35"/>
        <end position="63"/>
    </location>
</feature>
<accession>A0A8H3F049</accession>
<reference evidence="15" key="1">
    <citation type="submission" date="2021-03" db="EMBL/GenBank/DDBJ databases">
        <authorList>
            <person name="Tagirdzhanova G."/>
        </authorList>
    </citation>
    <scope>NUCLEOTIDE SEQUENCE</scope>
</reference>
<evidence type="ECO:0000256" key="8">
    <source>
        <dbReference type="ARBA" id="ARBA00023002"/>
    </source>
</evidence>
<keyword evidence="4" id="KW-0349">Heme</keyword>
<feature type="transmembrane region" description="Helical" evidence="13">
    <location>
        <begin position="371"/>
        <end position="391"/>
    </location>
</feature>
<keyword evidence="6" id="KW-0479">Metal-binding</keyword>
<evidence type="ECO:0000256" key="11">
    <source>
        <dbReference type="ARBA" id="ARBA00023136"/>
    </source>
</evidence>
<feature type="transmembrane region" description="Helical" evidence="13">
    <location>
        <begin position="193"/>
        <end position="212"/>
    </location>
</feature>
<dbReference type="GO" id="GO:0046872">
    <property type="term" value="F:metal ion binding"/>
    <property type="evidence" value="ECO:0007669"/>
    <property type="project" value="UniProtKB-KW"/>
</dbReference>
<keyword evidence="8" id="KW-0560">Oxidoreductase</keyword>
<evidence type="ECO:0000313" key="15">
    <source>
        <dbReference type="EMBL" id="CAF9915679.1"/>
    </source>
</evidence>
<evidence type="ECO:0000256" key="9">
    <source>
        <dbReference type="ARBA" id="ARBA00023004"/>
    </source>
</evidence>
<dbReference type="GO" id="GO:0006629">
    <property type="term" value="P:lipid metabolic process"/>
    <property type="evidence" value="ECO:0007669"/>
    <property type="project" value="UniProtKB-KW"/>
</dbReference>
<feature type="compositionally biased region" description="Polar residues" evidence="12">
    <location>
        <begin position="79"/>
        <end position="91"/>
    </location>
</feature>
<feature type="compositionally biased region" description="Low complexity" evidence="12">
    <location>
        <begin position="51"/>
        <end position="63"/>
    </location>
</feature>
<dbReference type="GO" id="GO:0016020">
    <property type="term" value="C:membrane"/>
    <property type="evidence" value="ECO:0007669"/>
    <property type="project" value="UniProtKB-SubCell"/>
</dbReference>
<name>A0A8H3F049_9LECA</name>
<evidence type="ECO:0000256" key="4">
    <source>
        <dbReference type="ARBA" id="ARBA00022617"/>
    </source>
</evidence>